<reference evidence="1" key="1">
    <citation type="submission" date="2014-09" db="EMBL/GenBank/DDBJ databases">
        <authorList>
            <person name="Magalhaes I.L.F."/>
            <person name="Oliveira U."/>
            <person name="Santos F.R."/>
            <person name="Vidigal T.H.D.A."/>
            <person name="Brescovit A.D."/>
            <person name="Santos A.J."/>
        </authorList>
    </citation>
    <scope>NUCLEOTIDE SEQUENCE</scope>
    <source>
        <tissue evidence="1">Shoot tissue taken approximately 20 cm above the soil surface</tissue>
    </source>
</reference>
<protein>
    <submittedName>
        <fullName evidence="1">Uncharacterized protein</fullName>
    </submittedName>
</protein>
<proteinExistence type="predicted"/>
<reference evidence="1" key="2">
    <citation type="journal article" date="2015" name="Data Brief">
        <title>Shoot transcriptome of the giant reed, Arundo donax.</title>
        <authorList>
            <person name="Barrero R.A."/>
            <person name="Guerrero F.D."/>
            <person name="Moolhuijzen P."/>
            <person name="Goolsby J.A."/>
            <person name="Tidwell J."/>
            <person name="Bellgard S.E."/>
            <person name="Bellgard M.I."/>
        </authorList>
    </citation>
    <scope>NUCLEOTIDE SEQUENCE</scope>
    <source>
        <tissue evidence="1">Shoot tissue taken approximately 20 cm above the soil surface</tissue>
    </source>
</reference>
<dbReference type="AlphaFoldDB" id="A0A0A9BBG9"/>
<accession>A0A0A9BBG9</accession>
<name>A0A0A9BBG9_ARUDO</name>
<evidence type="ECO:0000313" key="1">
    <source>
        <dbReference type="EMBL" id="JAD58565.1"/>
    </source>
</evidence>
<dbReference type="EMBL" id="GBRH01239330">
    <property type="protein sequence ID" value="JAD58565.1"/>
    <property type="molecule type" value="Transcribed_RNA"/>
</dbReference>
<organism evidence="1">
    <name type="scientific">Arundo donax</name>
    <name type="common">Giant reed</name>
    <name type="synonym">Donax arundinaceus</name>
    <dbReference type="NCBI Taxonomy" id="35708"/>
    <lineage>
        <taxon>Eukaryota</taxon>
        <taxon>Viridiplantae</taxon>
        <taxon>Streptophyta</taxon>
        <taxon>Embryophyta</taxon>
        <taxon>Tracheophyta</taxon>
        <taxon>Spermatophyta</taxon>
        <taxon>Magnoliopsida</taxon>
        <taxon>Liliopsida</taxon>
        <taxon>Poales</taxon>
        <taxon>Poaceae</taxon>
        <taxon>PACMAD clade</taxon>
        <taxon>Arundinoideae</taxon>
        <taxon>Arundineae</taxon>
        <taxon>Arundo</taxon>
    </lineage>
</organism>
<sequence>MHWQLFSLMHFNSVQAHDYTVAIVVS</sequence>